<keyword evidence="2" id="KW-0805">Transcription regulation</keyword>
<dbReference type="PROSITE" id="PS50066">
    <property type="entry name" value="MADS_BOX_2"/>
    <property type="match status" value="1"/>
</dbReference>
<dbReference type="GO" id="GO:0045944">
    <property type="term" value="P:positive regulation of transcription by RNA polymerase II"/>
    <property type="evidence" value="ECO:0007669"/>
    <property type="project" value="InterPro"/>
</dbReference>
<evidence type="ECO:0000256" key="4">
    <source>
        <dbReference type="ARBA" id="ARBA00023163"/>
    </source>
</evidence>
<dbReference type="InterPro" id="IPR036879">
    <property type="entry name" value="TF_MADSbox_sf"/>
</dbReference>
<sequence length="260" mass="29460">MSTSRRSKGCRKIEMKLMTNESNRQVTFSKRRNGIFKKASELCTLTGTEIALVIFSPSQKVYAFGHPDVNSLIDRYLAEGPQHAPRTMQALFSEANCKAKLCELNAQLNDLKDEIAPGKKRIEEMKKAQEARQSEKWWEGPIDEMSIQQLKQLKFALQNLQKAITIRKTPTTLTPFPEIIGSSSSCPTLPSRMLQTSLFQNPLPLQNEADFDLNIFSDLKTDFQILLVSYIITNSLHMVVAATFDWDMVSGDIQRLTAVR</sequence>
<dbReference type="GO" id="GO:0046983">
    <property type="term" value="F:protein dimerization activity"/>
    <property type="evidence" value="ECO:0007669"/>
    <property type="project" value="InterPro"/>
</dbReference>
<evidence type="ECO:0000313" key="7">
    <source>
        <dbReference type="EMBL" id="KAK7244761.1"/>
    </source>
</evidence>
<dbReference type="SMART" id="SM00432">
    <property type="entry name" value="MADS"/>
    <property type="match status" value="1"/>
</dbReference>
<dbReference type="Pfam" id="PF00319">
    <property type="entry name" value="SRF-TF"/>
    <property type="match status" value="1"/>
</dbReference>
<accession>A0AAN9E2B0</accession>
<keyword evidence="5" id="KW-0539">Nucleus</keyword>
<feature type="domain" description="MADS-box" evidence="6">
    <location>
        <begin position="8"/>
        <end position="68"/>
    </location>
</feature>
<comment type="caution">
    <text evidence="7">The sequence shown here is derived from an EMBL/GenBank/DDBJ whole genome shotgun (WGS) entry which is preliminary data.</text>
</comment>
<dbReference type="PANTHER" id="PTHR11945:SF776">
    <property type="entry name" value="AGAMOUS-LIKE 50-RELATED"/>
    <property type="match status" value="1"/>
</dbReference>
<dbReference type="Gene3D" id="3.40.1810.10">
    <property type="entry name" value="Transcription factor, MADS-box"/>
    <property type="match status" value="1"/>
</dbReference>
<dbReference type="PANTHER" id="PTHR11945">
    <property type="entry name" value="MADS BOX PROTEIN"/>
    <property type="match status" value="1"/>
</dbReference>
<dbReference type="InterPro" id="IPR002100">
    <property type="entry name" value="TF_MADSbox"/>
</dbReference>
<evidence type="ECO:0000256" key="1">
    <source>
        <dbReference type="ARBA" id="ARBA00004123"/>
    </source>
</evidence>
<dbReference type="GO" id="GO:0000981">
    <property type="term" value="F:DNA-binding transcription factor activity, RNA polymerase II-specific"/>
    <property type="evidence" value="ECO:0007669"/>
    <property type="project" value="TreeGrafter"/>
</dbReference>
<keyword evidence="3" id="KW-0238">DNA-binding</keyword>
<evidence type="ECO:0000259" key="6">
    <source>
        <dbReference type="PROSITE" id="PS50066"/>
    </source>
</evidence>
<reference evidence="7 8" key="1">
    <citation type="submission" date="2024-01" db="EMBL/GenBank/DDBJ databases">
        <title>The genomes of 5 underutilized Papilionoideae crops provide insights into root nodulation and disease resistanc.</title>
        <authorList>
            <person name="Yuan L."/>
        </authorList>
    </citation>
    <scope>NUCLEOTIDE SEQUENCE [LARGE SCALE GENOMIC DNA]</scope>
    <source>
        <strain evidence="7">ZHUSHIDOU_FW_LH</strain>
        <tissue evidence="7">Leaf</tissue>
    </source>
</reference>
<evidence type="ECO:0000256" key="3">
    <source>
        <dbReference type="ARBA" id="ARBA00023125"/>
    </source>
</evidence>
<evidence type="ECO:0000256" key="2">
    <source>
        <dbReference type="ARBA" id="ARBA00023015"/>
    </source>
</evidence>
<dbReference type="CDD" id="cd00265">
    <property type="entry name" value="MADS_MEF2_like"/>
    <property type="match status" value="1"/>
</dbReference>
<dbReference type="GO" id="GO:0005634">
    <property type="term" value="C:nucleus"/>
    <property type="evidence" value="ECO:0007669"/>
    <property type="project" value="UniProtKB-SubCell"/>
</dbReference>
<proteinExistence type="predicted"/>
<keyword evidence="4" id="KW-0804">Transcription</keyword>
<dbReference type="AlphaFoldDB" id="A0AAN9E2B0"/>
<comment type="subcellular location">
    <subcellularLocation>
        <location evidence="1">Nucleus</location>
    </subcellularLocation>
</comment>
<keyword evidence="8" id="KW-1185">Reference proteome</keyword>
<protein>
    <recommendedName>
        <fullName evidence="6">MADS-box domain-containing protein</fullName>
    </recommendedName>
</protein>
<evidence type="ECO:0000313" key="8">
    <source>
        <dbReference type="Proteomes" id="UP001372338"/>
    </source>
</evidence>
<dbReference type="Gene3D" id="6.10.140.920">
    <property type="match status" value="1"/>
</dbReference>
<gene>
    <name evidence="7" type="ORF">RIF29_39587</name>
</gene>
<evidence type="ECO:0000256" key="5">
    <source>
        <dbReference type="ARBA" id="ARBA00023242"/>
    </source>
</evidence>
<dbReference type="GO" id="GO:0000978">
    <property type="term" value="F:RNA polymerase II cis-regulatory region sequence-specific DNA binding"/>
    <property type="evidence" value="ECO:0007669"/>
    <property type="project" value="TreeGrafter"/>
</dbReference>
<dbReference type="SUPFAM" id="SSF55455">
    <property type="entry name" value="SRF-like"/>
    <property type="match status" value="1"/>
</dbReference>
<dbReference type="Proteomes" id="UP001372338">
    <property type="component" value="Unassembled WGS sequence"/>
</dbReference>
<dbReference type="PRINTS" id="PR00404">
    <property type="entry name" value="MADSDOMAIN"/>
</dbReference>
<dbReference type="InterPro" id="IPR033896">
    <property type="entry name" value="MEF2-like_N"/>
</dbReference>
<organism evidence="7 8">
    <name type="scientific">Crotalaria pallida</name>
    <name type="common">Smooth rattlebox</name>
    <name type="synonym">Crotalaria striata</name>
    <dbReference type="NCBI Taxonomy" id="3830"/>
    <lineage>
        <taxon>Eukaryota</taxon>
        <taxon>Viridiplantae</taxon>
        <taxon>Streptophyta</taxon>
        <taxon>Embryophyta</taxon>
        <taxon>Tracheophyta</taxon>
        <taxon>Spermatophyta</taxon>
        <taxon>Magnoliopsida</taxon>
        <taxon>eudicotyledons</taxon>
        <taxon>Gunneridae</taxon>
        <taxon>Pentapetalae</taxon>
        <taxon>rosids</taxon>
        <taxon>fabids</taxon>
        <taxon>Fabales</taxon>
        <taxon>Fabaceae</taxon>
        <taxon>Papilionoideae</taxon>
        <taxon>50 kb inversion clade</taxon>
        <taxon>genistoids sensu lato</taxon>
        <taxon>core genistoids</taxon>
        <taxon>Crotalarieae</taxon>
        <taxon>Crotalaria</taxon>
    </lineage>
</organism>
<name>A0AAN9E2B0_CROPI</name>
<dbReference type="EMBL" id="JAYWIO010000008">
    <property type="protein sequence ID" value="KAK7244761.1"/>
    <property type="molecule type" value="Genomic_DNA"/>
</dbReference>
<dbReference type="FunFam" id="3.40.1810.10:FF:000006">
    <property type="entry name" value="Agamous-like MADS-box protein AGL62"/>
    <property type="match status" value="1"/>
</dbReference>